<dbReference type="GO" id="GO:0042274">
    <property type="term" value="P:ribosomal small subunit biogenesis"/>
    <property type="evidence" value="ECO:0007669"/>
    <property type="project" value="TreeGrafter"/>
</dbReference>
<dbReference type="GO" id="GO:0003723">
    <property type="term" value="F:RNA binding"/>
    <property type="evidence" value="ECO:0007669"/>
    <property type="project" value="InterPro"/>
</dbReference>
<dbReference type="SMART" id="SM00544">
    <property type="entry name" value="MA3"/>
    <property type="match status" value="1"/>
</dbReference>
<evidence type="ECO:0000313" key="6">
    <source>
        <dbReference type="EMBL" id="KAG8457332.1"/>
    </source>
</evidence>
<protein>
    <recommendedName>
        <fullName evidence="5">MI domain-containing protein</fullName>
    </recommendedName>
</protein>
<feature type="domain" description="MI" evidence="5">
    <location>
        <begin position="777"/>
        <end position="893"/>
    </location>
</feature>
<feature type="compositionally biased region" description="Acidic residues" evidence="4">
    <location>
        <begin position="198"/>
        <end position="223"/>
    </location>
</feature>
<evidence type="ECO:0000256" key="1">
    <source>
        <dbReference type="ARBA" id="ARBA00004604"/>
    </source>
</evidence>
<sequence length="987" mass="102538">MAGPRAVVPTARSGTPTAASRKAQRQQARLEKKSRRAVHAARGRAAPLAARAAEPPADARRPVADARRPRELPAPTLARNAQARRGAGNAPRSNFHRLLVEQGLVTDGGGARGATSASVRRSSARTDDLDAEIDALERKLGMRKKQSAERERRALERDGFGFALELDTAGAARQQRPARASARAGGPAARNDSGAGDGGEEEEEDEEEEADSFEGSDAGEEGADGMTVDRALDILDGADSSGGSSDDEGEREGEGEEEEVSEADGEEEMTLEEALDVLEGVAGDDGSSSARDSSDDDGGACSSDDAKRERGEADEDEDAEFSQPELSAKRKRGARDAPPAAAAPPAARGAYVPPALRTRPAGVGESAQTVALRRALRSGVNRVSSENVDVVTAELVRACAGASRAEVASLLSEAIFAAALSHALVLGPLVLACAALAASLHVRLGMGVGAHLVEALVCRFDALYDARAAKACVNGALLIAHLYNLRVVHCELVYDLVRTMAAGLGVSAPALPAAAAASVAASRAPAPAAEPRAPPGELEVEVLHAMLRAVGAELRNDDPAALKEIVLEVGRRAAEHGGALASAALGGRVLVGAAGETKADVAGARGEAGGGGGEAKGSEASVRMQVLLQLVLDLKNNKQLRARGRDGADDMIARVRAKVLGCGGGRAAGAGGGGGGKKKRARGADGGGSSAAELEAKVELCRLRATWADYASAATNGRWWLVGSAWAGGADGRTRRAGQPADDGGDEDEAREAGSGSVAGEDRALLALARRQGMNTDVRRRIFVAVMGANGHVDACERIAALKLARGPAREVGRVLVECCAQEAAYNPFYAQLGARLCEASSDEAYTLQYAFWDHFKQLASYSVRRISHLARLLGALFGRGALPLAALKGIEFGAMHPQLVLMLQIALIELIAEHDARALERALDKLVVAQSEGARAVVEGLFLFCGAPLERALELRTRAERDALARNVQLLRARLEAAAPLARAGR</sequence>
<comment type="caution">
    <text evidence="6">The sequence shown here is derived from an EMBL/GenBank/DDBJ whole genome shotgun (WGS) entry which is preliminary data.</text>
</comment>
<feature type="compositionally biased region" description="Basic and acidic residues" evidence="4">
    <location>
        <begin position="57"/>
        <end position="71"/>
    </location>
</feature>
<dbReference type="InterPro" id="IPR003891">
    <property type="entry name" value="Initiation_fac_eIF4g_MI"/>
</dbReference>
<evidence type="ECO:0000313" key="7">
    <source>
        <dbReference type="Proteomes" id="UP000751190"/>
    </source>
</evidence>
<accession>A0A8J5X6Y7</accession>
<dbReference type="SMART" id="SM00543">
    <property type="entry name" value="MIF4G"/>
    <property type="match status" value="1"/>
</dbReference>
<dbReference type="PROSITE" id="PS51366">
    <property type="entry name" value="MI"/>
    <property type="match status" value="1"/>
</dbReference>
<comment type="similarity">
    <text evidence="2">Belongs to the CWC22 family.</text>
</comment>
<dbReference type="GO" id="GO:0005730">
    <property type="term" value="C:nucleolus"/>
    <property type="evidence" value="ECO:0007669"/>
    <property type="project" value="UniProtKB-SubCell"/>
</dbReference>
<feature type="region of interest" description="Disordered" evidence="4">
    <location>
        <begin position="168"/>
        <end position="352"/>
    </location>
</feature>
<feature type="compositionally biased region" description="Low complexity" evidence="4">
    <location>
        <begin position="169"/>
        <end position="194"/>
    </location>
</feature>
<feature type="compositionally biased region" description="Low complexity" evidence="4">
    <location>
        <begin position="18"/>
        <end position="27"/>
    </location>
</feature>
<dbReference type="OMA" id="MQYYAKK"/>
<dbReference type="InterPro" id="IPR050781">
    <property type="entry name" value="CWC22_splicing_factor"/>
</dbReference>
<evidence type="ECO:0000256" key="4">
    <source>
        <dbReference type="SAM" id="MobiDB-lite"/>
    </source>
</evidence>
<feature type="region of interest" description="Disordered" evidence="4">
    <location>
        <begin position="731"/>
        <end position="758"/>
    </location>
</feature>
<feature type="region of interest" description="Disordered" evidence="4">
    <location>
        <begin position="667"/>
        <end position="689"/>
    </location>
</feature>
<feature type="compositionally biased region" description="Low complexity" evidence="4">
    <location>
        <begin position="336"/>
        <end position="352"/>
    </location>
</feature>
<dbReference type="PANTHER" id="PTHR18034:SF4">
    <property type="entry name" value="NUCLEOLAR MIF4G DOMAIN-CONTAINING PROTEIN 1"/>
    <property type="match status" value="1"/>
</dbReference>
<feature type="compositionally biased region" description="Acidic residues" evidence="4">
    <location>
        <begin position="245"/>
        <end position="276"/>
    </location>
</feature>
<dbReference type="InterPro" id="IPR016024">
    <property type="entry name" value="ARM-type_fold"/>
</dbReference>
<organism evidence="6 7">
    <name type="scientific">Diacronema lutheri</name>
    <name type="common">Unicellular marine alga</name>
    <name type="synonym">Monochrysis lutheri</name>
    <dbReference type="NCBI Taxonomy" id="2081491"/>
    <lineage>
        <taxon>Eukaryota</taxon>
        <taxon>Haptista</taxon>
        <taxon>Haptophyta</taxon>
        <taxon>Pavlovophyceae</taxon>
        <taxon>Pavlovales</taxon>
        <taxon>Pavlovaceae</taxon>
        <taxon>Diacronema</taxon>
    </lineage>
</organism>
<dbReference type="Proteomes" id="UP000751190">
    <property type="component" value="Unassembled WGS sequence"/>
</dbReference>
<evidence type="ECO:0000256" key="3">
    <source>
        <dbReference type="ARBA" id="ARBA00023242"/>
    </source>
</evidence>
<dbReference type="OrthoDB" id="10260961at2759"/>
<dbReference type="PANTHER" id="PTHR18034">
    <property type="entry name" value="CELL CYCLE CONTROL PROTEIN CWF22-RELATED"/>
    <property type="match status" value="1"/>
</dbReference>
<evidence type="ECO:0000259" key="5">
    <source>
        <dbReference type="PROSITE" id="PS51366"/>
    </source>
</evidence>
<dbReference type="Gene3D" id="1.25.40.180">
    <property type="match status" value="1"/>
</dbReference>
<dbReference type="EMBL" id="JAGTXO010000073">
    <property type="protein sequence ID" value="KAG8457332.1"/>
    <property type="molecule type" value="Genomic_DNA"/>
</dbReference>
<keyword evidence="3" id="KW-0539">Nucleus</keyword>
<comment type="subcellular location">
    <subcellularLocation>
        <location evidence="1">Nucleus</location>
        <location evidence="1">Nucleolus</location>
    </subcellularLocation>
</comment>
<feature type="compositionally biased region" description="Low complexity" evidence="4">
    <location>
        <begin position="78"/>
        <end position="92"/>
    </location>
</feature>
<gene>
    <name evidence="6" type="ORF">KFE25_014061</name>
</gene>
<dbReference type="SUPFAM" id="SSF48371">
    <property type="entry name" value="ARM repeat"/>
    <property type="match status" value="1"/>
</dbReference>
<dbReference type="InterPro" id="IPR003890">
    <property type="entry name" value="MIF4G-like_typ-3"/>
</dbReference>
<evidence type="ECO:0000256" key="2">
    <source>
        <dbReference type="ARBA" id="ARBA00006856"/>
    </source>
</evidence>
<reference evidence="6" key="1">
    <citation type="submission" date="2021-05" db="EMBL/GenBank/DDBJ databases">
        <title>The genome of the haptophyte Pavlova lutheri (Diacronema luteri, Pavlovales) - a model for lipid biosynthesis in eukaryotic algae.</title>
        <authorList>
            <person name="Hulatt C.J."/>
            <person name="Posewitz M.C."/>
        </authorList>
    </citation>
    <scope>NUCLEOTIDE SEQUENCE</scope>
    <source>
        <strain evidence="6">NIVA-4/92</strain>
    </source>
</reference>
<keyword evidence="7" id="KW-1185">Reference proteome</keyword>
<dbReference type="AlphaFoldDB" id="A0A8J5X6Y7"/>
<feature type="compositionally biased region" description="Low complexity" evidence="4">
    <location>
        <begin position="43"/>
        <end position="56"/>
    </location>
</feature>
<feature type="region of interest" description="Disordered" evidence="4">
    <location>
        <begin position="1"/>
        <end position="130"/>
    </location>
</feature>
<dbReference type="Pfam" id="PF02854">
    <property type="entry name" value="MIF4G"/>
    <property type="match status" value="1"/>
</dbReference>
<proteinExistence type="inferred from homology"/>
<dbReference type="Pfam" id="PF02847">
    <property type="entry name" value="MA3"/>
    <property type="match status" value="1"/>
</dbReference>
<name>A0A8J5X6Y7_DIALT</name>
<feature type="compositionally biased region" description="Basic residues" evidence="4">
    <location>
        <begin position="32"/>
        <end position="42"/>
    </location>
</feature>